<protein>
    <submittedName>
        <fullName evidence="2">Uncharacterized protein</fullName>
    </submittedName>
</protein>
<sequence>MKSSSWSVVKTQWKRARETVQHIIQIGWAKAQMLKNGTALVYRYNDTRATLHLQMALGNGTCTRLPTSSGRLGQSDEQGAMIIVFRYISRRQVLLIWTLLLVDDADGQSQGAVPAELKGVHLKQGQIETKSEADDRQRHEDSEKQRQTETTWDKETKRSSATESVKTKTKERTPCISFSCLCRRPKDDSQQDSDTEKEKSLLIMSSVENASFVEAFDTVIRRKKINRAAILDHQGNSLVIMAGWRVLPDEGMSLLRALRSARRTEMWKLRLFEEEFMCFPCDEKETILGRSHLTVLVAHLTRKYIVIMARGNAGLHMRGRGQGCMTWLRHDVVHLVFVPSRKTKKPTQEQKAEEATLLLM</sequence>
<dbReference type="Proteomes" id="UP000245119">
    <property type="component" value="Linkage Group LG7"/>
</dbReference>
<feature type="region of interest" description="Disordered" evidence="1">
    <location>
        <begin position="123"/>
        <end position="168"/>
    </location>
</feature>
<evidence type="ECO:0000256" key="1">
    <source>
        <dbReference type="SAM" id="MobiDB-lite"/>
    </source>
</evidence>
<evidence type="ECO:0000313" key="3">
    <source>
        <dbReference type="Proteomes" id="UP000245119"/>
    </source>
</evidence>
<accession>A0A2T7P169</accession>
<evidence type="ECO:0000313" key="2">
    <source>
        <dbReference type="EMBL" id="PVD27164.1"/>
    </source>
</evidence>
<proteinExistence type="predicted"/>
<dbReference type="SUPFAM" id="SSF55770">
    <property type="entry name" value="Profilin (actin-binding protein)"/>
    <property type="match status" value="1"/>
</dbReference>
<comment type="caution">
    <text evidence="2">The sequence shown here is derived from an EMBL/GenBank/DDBJ whole genome shotgun (WGS) entry which is preliminary data.</text>
</comment>
<feature type="compositionally biased region" description="Basic and acidic residues" evidence="1">
    <location>
        <begin position="129"/>
        <end position="168"/>
    </location>
</feature>
<name>A0A2T7P169_POMCA</name>
<organism evidence="2 3">
    <name type="scientific">Pomacea canaliculata</name>
    <name type="common">Golden apple snail</name>
    <dbReference type="NCBI Taxonomy" id="400727"/>
    <lineage>
        <taxon>Eukaryota</taxon>
        <taxon>Metazoa</taxon>
        <taxon>Spiralia</taxon>
        <taxon>Lophotrochozoa</taxon>
        <taxon>Mollusca</taxon>
        <taxon>Gastropoda</taxon>
        <taxon>Caenogastropoda</taxon>
        <taxon>Architaenioglossa</taxon>
        <taxon>Ampullarioidea</taxon>
        <taxon>Ampullariidae</taxon>
        <taxon>Pomacea</taxon>
    </lineage>
</organism>
<dbReference type="AlphaFoldDB" id="A0A2T7P169"/>
<gene>
    <name evidence="2" type="ORF">C0Q70_12318</name>
</gene>
<keyword evidence="3" id="KW-1185">Reference proteome</keyword>
<dbReference type="InterPro" id="IPR036140">
    <property type="entry name" value="PFN_sf"/>
</dbReference>
<dbReference type="Gene3D" id="3.30.450.30">
    <property type="entry name" value="Dynein light chain 2a, cytoplasmic"/>
    <property type="match status" value="1"/>
</dbReference>
<reference evidence="2 3" key="1">
    <citation type="submission" date="2018-04" db="EMBL/GenBank/DDBJ databases">
        <title>The genome of golden apple snail Pomacea canaliculata provides insight into stress tolerance and invasive adaptation.</title>
        <authorList>
            <person name="Liu C."/>
            <person name="Liu B."/>
            <person name="Ren Y."/>
            <person name="Zhang Y."/>
            <person name="Wang H."/>
            <person name="Li S."/>
            <person name="Jiang F."/>
            <person name="Yin L."/>
            <person name="Zhang G."/>
            <person name="Qian W."/>
            <person name="Fan W."/>
        </authorList>
    </citation>
    <scope>NUCLEOTIDE SEQUENCE [LARGE SCALE GENOMIC DNA]</scope>
    <source>
        <strain evidence="2">SZHN2017</strain>
        <tissue evidence="2">Muscle</tissue>
    </source>
</reference>
<dbReference type="EMBL" id="PZQS01000007">
    <property type="protein sequence ID" value="PVD27164.1"/>
    <property type="molecule type" value="Genomic_DNA"/>
</dbReference>